<reference evidence="2" key="1">
    <citation type="submission" date="2015-04" db="UniProtKB">
        <authorList>
            <consortium name="EnsemblPlants"/>
        </authorList>
    </citation>
    <scope>IDENTIFICATION</scope>
</reference>
<feature type="transmembrane region" description="Helical" evidence="1">
    <location>
        <begin position="143"/>
        <end position="160"/>
    </location>
</feature>
<evidence type="ECO:0000313" key="2">
    <source>
        <dbReference type="EnsemblPlants" id="OMERI01G24120.1"/>
    </source>
</evidence>
<dbReference type="AlphaFoldDB" id="A0A0E0C610"/>
<evidence type="ECO:0000313" key="3">
    <source>
        <dbReference type="Proteomes" id="UP000008021"/>
    </source>
</evidence>
<dbReference type="Proteomes" id="UP000008021">
    <property type="component" value="Chromosome 1"/>
</dbReference>
<dbReference type="PANTHER" id="PTHR36329">
    <property type="entry name" value="TRANSMEMBRANE PROTEIN"/>
    <property type="match status" value="1"/>
</dbReference>
<dbReference type="STRING" id="40149.A0A0E0C610"/>
<keyword evidence="3" id="KW-1185">Reference proteome</keyword>
<feature type="transmembrane region" description="Helical" evidence="1">
    <location>
        <begin position="199"/>
        <end position="217"/>
    </location>
</feature>
<dbReference type="EnsemblPlants" id="OMERI01G24120.1">
    <property type="protein sequence ID" value="OMERI01G24120.1"/>
    <property type="gene ID" value="OMERI01G24120"/>
</dbReference>
<dbReference type="eggNOG" id="ENOG502QRHK">
    <property type="taxonomic scope" value="Eukaryota"/>
</dbReference>
<evidence type="ECO:0000256" key="1">
    <source>
        <dbReference type="SAM" id="Phobius"/>
    </source>
</evidence>
<feature type="transmembrane region" description="Helical" evidence="1">
    <location>
        <begin position="20"/>
        <end position="38"/>
    </location>
</feature>
<keyword evidence="1" id="KW-0472">Membrane</keyword>
<name>A0A0E0C610_9ORYZ</name>
<dbReference type="HOGENOM" id="CLU_542287_0_0_1"/>
<feature type="transmembrane region" description="Helical" evidence="1">
    <location>
        <begin position="314"/>
        <end position="334"/>
    </location>
</feature>
<organism evidence="2">
    <name type="scientific">Oryza meridionalis</name>
    <dbReference type="NCBI Taxonomy" id="40149"/>
    <lineage>
        <taxon>Eukaryota</taxon>
        <taxon>Viridiplantae</taxon>
        <taxon>Streptophyta</taxon>
        <taxon>Embryophyta</taxon>
        <taxon>Tracheophyta</taxon>
        <taxon>Spermatophyta</taxon>
        <taxon>Magnoliopsida</taxon>
        <taxon>Liliopsida</taxon>
        <taxon>Poales</taxon>
        <taxon>Poaceae</taxon>
        <taxon>BOP clade</taxon>
        <taxon>Oryzoideae</taxon>
        <taxon>Oryzeae</taxon>
        <taxon>Oryzinae</taxon>
        <taxon>Oryza</taxon>
    </lineage>
</organism>
<proteinExistence type="predicted"/>
<keyword evidence="1" id="KW-0812">Transmembrane</keyword>
<accession>A0A0E0C610</accession>
<dbReference type="PANTHER" id="PTHR36329:SF1">
    <property type="entry name" value="TRANSMEMBRANE PROTEIN"/>
    <property type="match status" value="1"/>
</dbReference>
<sequence length="503" mass="57983">MQDVPSPLPALSTAYQPLPSLYLGFLAIWAASGFSWAFSSWRSRHFQVNNLQWILALVPLIKALQMALSYSCVHLQTCSLWMSFGVYVTGILFQTASFVSFMLISHGYCIMCERLSIRERRTTAGLGCLLYLSLIGYKAAVPYFTVFLLINYFMSFYIIFRRTSQNLMVLREQLNFIEEEDIHSLHGALNTKYTMFKRFQGTMQVAVVAFIMVYMRADDTPDNYWFRVLVREWVQFCIFMIPEASLHLPVVPLMKSTWEIAMPPIYSVEMDAADFKGLVSDHWHVGVRLSIRERRTTAGLGCLLYLSLIGYKAAVPYFTVFLLINYFMSFYIIFRRTSQNLMVLREQLNFIEEEDIHSLHGALNTKYTMFKRFQGTMQVAVVAFIMVYMRADDTPDNYWFRVLVREWVQFCIFMIPEASLHLPVVPLMKSTWEIAMPPIYSVEMDAADFKGLVSDHWHVGVRTSHTNSSCPSQPLLVLVQNPSPKVSTAATASRLQLNKNNQV</sequence>
<feature type="transmembrane region" description="Helical" evidence="1">
    <location>
        <begin position="50"/>
        <end position="68"/>
    </location>
</feature>
<dbReference type="Gramene" id="OMERI01G24120.1">
    <property type="protein sequence ID" value="OMERI01G24120.1"/>
    <property type="gene ID" value="OMERI01G24120"/>
</dbReference>
<feature type="transmembrane region" description="Helical" evidence="1">
    <location>
        <begin position="80"/>
        <end position="109"/>
    </location>
</feature>
<reference evidence="2" key="2">
    <citation type="submission" date="2018-05" db="EMBL/GenBank/DDBJ databases">
        <title>OmerRS3 (Oryza meridionalis Reference Sequence Version 3).</title>
        <authorList>
            <person name="Zhang J."/>
            <person name="Kudrna D."/>
            <person name="Lee S."/>
            <person name="Talag J."/>
            <person name="Welchert J."/>
            <person name="Wing R.A."/>
        </authorList>
    </citation>
    <scope>NUCLEOTIDE SEQUENCE [LARGE SCALE GENOMIC DNA]</scope>
    <source>
        <strain evidence="2">cv. OR44</strain>
    </source>
</reference>
<protein>
    <submittedName>
        <fullName evidence="2">Uncharacterized protein</fullName>
    </submittedName>
</protein>
<keyword evidence="1" id="KW-1133">Transmembrane helix</keyword>